<dbReference type="AlphaFoldDB" id="A0A4D7E6B1"/>
<keyword evidence="1" id="KW-0614">Plasmid</keyword>
<reference evidence="2 4" key="2">
    <citation type="submission" date="2021-03" db="EMBL/GenBank/DDBJ databases">
        <title>Rapid diversification of plasmids in a genus of pathogenic and nitrogen fixing bacteria.</title>
        <authorList>
            <person name="Weisberg A.J."/>
            <person name="Miller M."/>
            <person name="Ream W."/>
            <person name="Grunwald N.J."/>
            <person name="Chang J.H."/>
        </authorList>
    </citation>
    <scope>NUCLEOTIDE SEQUENCE [LARGE SCALE GENOMIC DNA]</scope>
    <source>
        <strain evidence="2 4">AF3.44</strain>
        <plasmid evidence="2 4">pTiAF3.44</plasmid>
    </source>
</reference>
<dbReference type="EMBL" id="CP039694">
    <property type="protein sequence ID" value="QCJ00871.1"/>
    <property type="molecule type" value="Genomic_DNA"/>
</dbReference>
<organism evidence="1 3">
    <name type="scientific">Agrobacterium larrymoorei</name>
    <dbReference type="NCBI Taxonomy" id="160699"/>
    <lineage>
        <taxon>Bacteria</taxon>
        <taxon>Pseudomonadati</taxon>
        <taxon>Pseudomonadota</taxon>
        <taxon>Alphaproteobacteria</taxon>
        <taxon>Hyphomicrobiales</taxon>
        <taxon>Rhizobiaceae</taxon>
        <taxon>Rhizobium/Agrobacterium group</taxon>
        <taxon>Agrobacterium</taxon>
    </lineage>
</organism>
<name>A0A4D7E6B1_9HYPH</name>
<dbReference type="RefSeq" id="WP_027676483.1">
    <property type="nucleotide sequence ID" value="NZ_CP039694.1"/>
</dbReference>
<evidence type="ECO:0000313" key="4">
    <source>
        <dbReference type="Proteomes" id="UP000826513"/>
    </source>
</evidence>
<keyword evidence="4" id="KW-1185">Reference proteome</keyword>
<sequence length="127" mass="14331">MREIREIAVAVQPLLLDATFLILNEDTDDLQLIDDRLKAWESGARCSLDQARKRGGAYEQYISIDKAKRDFLTRRQIVTKSVAAINKVQEAHRKLADGSPDLSSSVEDINTFLDDIAELKKAIESKE</sequence>
<geneLocation type="plasmid" evidence="2 4">
    <name>pTiAF3.44</name>
</geneLocation>
<evidence type="ECO:0000313" key="2">
    <source>
        <dbReference type="EMBL" id="QYA10206.1"/>
    </source>
</evidence>
<evidence type="ECO:0000313" key="3">
    <source>
        <dbReference type="Proteomes" id="UP000298545"/>
    </source>
</evidence>
<dbReference type="EMBL" id="CP072169">
    <property type="protein sequence ID" value="QYA10206.1"/>
    <property type="molecule type" value="Genomic_DNA"/>
</dbReference>
<dbReference type="Proteomes" id="UP000826513">
    <property type="component" value="Plasmid pTiAF3.44"/>
</dbReference>
<gene>
    <name evidence="1" type="ORF">CFBP5473_22980</name>
    <name evidence="2" type="ORF">J5285_23650</name>
</gene>
<reference evidence="1 3" key="1">
    <citation type="submission" date="2019-04" db="EMBL/GenBank/DDBJ databases">
        <title>Complete genome sequence of Agrobacterium larrymoorei CFBP5473.</title>
        <authorList>
            <person name="Haryono M."/>
            <person name="Chou L."/>
            <person name="Lin Y.-C."/>
            <person name="Lai E.-M."/>
            <person name="Kuo C.-H."/>
        </authorList>
    </citation>
    <scope>NUCLEOTIDE SEQUENCE [LARGE SCALE GENOMIC DNA]</scope>
    <source>
        <strain evidence="1 3">CFBP5473</strain>
        <plasmid evidence="3">pticfbp5473</plasmid>
        <plasmid evidence="1">pTiCFBP5473</plasmid>
    </source>
</reference>
<dbReference type="KEGG" id="alf:CFBP5473_22980"/>
<dbReference type="Proteomes" id="UP000298545">
    <property type="component" value="Plasmid pTiCFBP5473"/>
</dbReference>
<proteinExistence type="predicted"/>
<protein>
    <submittedName>
        <fullName evidence="1">Uncharacterized protein</fullName>
    </submittedName>
</protein>
<geneLocation type="plasmid" evidence="3">
    <name>pticfbp5473</name>
</geneLocation>
<evidence type="ECO:0000313" key="1">
    <source>
        <dbReference type="EMBL" id="QCJ00871.1"/>
    </source>
</evidence>
<accession>A0A4D7E6B1</accession>
<geneLocation type="plasmid" evidence="1">
    <name>pTiCFBP5473</name>
</geneLocation>